<name>A0A453S5W3_AEGTS</name>
<dbReference type="Proteomes" id="UP000015105">
    <property type="component" value="Chromosome 7D"/>
</dbReference>
<keyword evidence="1" id="KW-1133">Transmembrane helix</keyword>
<dbReference type="STRING" id="200361.A0A453S5W3"/>
<evidence type="ECO:0000313" key="3">
    <source>
        <dbReference type="Proteomes" id="UP000015105"/>
    </source>
</evidence>
<keyword evidence="3" id="KW-1185">Reference proteome</keyword>
<reference evidence="2" key="5">
    <citation type="journal article" date="2021" name="G3 (Bethesda)">
        <title>Aegilops tauschii genome assembly Aet v5.0 features greater sequence contiguity and improved annotation.</title>
        <authorList>
            <person name="Wang L."/>
            <person name="Zhu T."/>
            <person name="Rodriguez J.C."/>
            <person name="Deal K.R."/>
            <person name="Dubcovsky J."/>
            <person name="McGuire P.E."/>
            <person name="Lux T."/>
            <person name="Spannagl M."/>
            <person name="Mayer K.F.X."/>
            <person name="Baldrich P."/>
            <person name="Meyers B.C."/>
            <person name="Huo N."/>
            <person name="Gu Y.Q."/>
            <person name="Zhou H."/>
            <person name="Devos K.M."/>
            <person name="Bennetzen J.L."/>
            <person name="Unver T."/>
            <person name="Budak H."/>
            <person name="Gulick P.J."/>
            <person name="Galiba G."/>
            <person name="Kalapos B."/>
            <person name="Nelson D.R."/>
            <person name="Li P."/>
            <person name="You F.M."/>
            <person name="Luo M.C."/>
            <person name="Dvorak J."/>
        </authorList>
    </citation>
    <scope>NUCLEOTIDE SEQUENCE [LARGE SCALE GENOMIC DNA]</scope>
    <source>
        <strain evidence="2">cv. AL8/78</strain>
    </source>
</reference>
<reference evidence="2" key="4">
    <citation type="submission" date="2019-03" db="UniProtKB">
        <authorList>
            <consortium name="EnsemblPlants"/>
        </authorList>
    </citation>
    <scope>IDENTIFICATION</scope>
</reference>
<dbReference type="Gramene" id="AET7Gv20825200.1">
    <property type="protein sequence ID" value="AET7Gv20825200.1"/>
    <property type="gene ID" value="AET7Gv20825200"/>
</dbReference>
<protein>
    <submittedName>
        <fullName evidence="2">Uncharacterized protein</fullName>
    </submittedName>
</protein>
<keyword evidence="1" id="KW-0812">Transmembrane</keyword>
<reference evidence="3" key="2">
    <citation type="journal article" date="2017" name="Nat. Plants">
        <title>The Aegilops tauschii genome reveals multiple impacts of transposons.</title>
        <authorList>
            <person name="Zhao G."/>
            <person name="Zou C."/>
            <person name="Li K."/>
            <person name="Wang K."/>
            <person name="Li T."/>
            <person name="Gao L."/>
            <person name="Zhang X."/>
            <person name="Wang H."/>
            <person name="Yang Z."/>
            <person name="Liu X."/>
            <person name="Jiang W."/>
            <person name="Mao L."/>
            <person name="Kong X."/>
            <person name="Jiao Y."/>
            <person name="Jia J."/>
        </authorList>
    </citation>
    <scope>NUCLEOTIDE SEQUENCE [LARGE SCALE GENOMIC DNA]</scope>
    <source>
        <strain evidence="3">cv. AL8/78</strain>
    </source>
</reference>
<proteinExistence type="predicted"/>
<keyword evidence="1" id="KW-0472">Membrane</keyword>
<accession>A0A453S5W3</accession>
<dbReference type="EnsemblPlants" id="AET7Gv20825200.1">
    <property type="protein sequence ID" value="AET7Gv20825200.1"/>
    <property type="gene ID" value="AET7Gv20825200"/>
</dbReference>
<evidence type="ECO:0000256" key="1">
    <source>
        <dbReference type="SAM" id="Phobius"/>
    </source>
</evidence>
<feature type="transmembrane region" description="Helical" evidence="1">
    <location>
        <begin position="15"/>
        <end position="33"/>
    </location>
</feature>
<dbReference type="AlphaFoldDB" id="A0A453S5W3"/>
<reference evidence="2" key="3">
    <citation type="journal article" date="2017" name="Nature">
        <title>Genome sequence of the progenitor of the wheat D genome Aegilops tauschii.</title>
        <authorList>
            <person name="Luo M.C."/>
            <person name="Gu Y.Q."/>
            <person name="Puiu D."/>
            <person name="Wang H."/>
            <person name="Twardziok S.O."/>
            <person name="Deal K.R."/>
            <person name="Huo N."/>
            <person name="Zhu T."/>
            <person name="Wang L."/>
            <person name="Wang Y."/>
            <person name="McGuire P.E."/>
            <person name="Liu S."/>
            <person name="Long H."/>
            <person name="Ramasamy R.K."/>
            <person name="Rodriguez J.C."/>
            <person name="Van S.L."/>
            <person name="Yuan L."/>
            <person name="Wang Z."/>
            <person name="Xia Z."/>
            <person name="Xiao L."/>
            <person name="Anderson O.D."/>
            <person name="Ouyang S."/>
            <person name="Liang Y."/>
            <person name="Zimin A.V."/>
            <person name="Pertea G."/>
            <person name="Qi P."/>
            <person name="Bennetzen J.L."/>
            <person name="Dai X."/>
            <person name="Dawson M.W."/>
            <person name="Muller H.G."/>
            <person name="Kugler K."/>
            <person name="Rivarola-Duarte L."/>
            <person name="Spannagl M."/>
            <person name="Mayer K.F.X."/>
            <person name="Lu F.H."/>
            <person name="Bevan M.W."/>
            <person name="Leroy P."/>
            <person name="Li P."/>
            <person name="You F.M."/>
            <person name="Sun Q."/>
            <person name="Liu Z."/>
            <person name="Lyons E."/>
            <person name="Wicker T."/>
            <person name="Salzberg S.L."/>
            <person name="Devos K.M."/>
            <person name="Dvorak J."/>
        </authorList>
    </citation>
    <scope>NUCLEOTIDE SEQUENCE [LARGE SCALE GENOMIC DNA]</scope>
    <source>
        <strain evidence="2">cv. AL8/78</strain>
    </source>
</reference>
<evidence type="ECO:0000313" key="2">
    <source>
        <dbReference type="EnsemblPlants" id="AET7Gv20825200.1"/>
    </source>
</evidence>
<organism evidence="2 3">
    <name type="scientific">Aegilops tauschii subsp. strangulata</name>
    <name type="common">Goatgrass</name>
    <dbReference type="NCBI Taxonomy" id="200361"/>
    <lineage>
        <taxon>Eukaryota</taxon>
        <taxon>Viridiplantae</taxon>
        <taxon>Streptophyta</taxon>
        <taxon>Embryophyta</taxon>
        <taxon>Tracheophyta</taxon>
        <taxon>Spermatophyta</taxon>
        <taxon>Magnoliopsida</taxon>
        <taxon>Liliopsida</taxon>
        <taxon>Poales</taxon>
        <taxon>Poaceae</taxon>
        <taxon>BOP clade</taxon>
        <taxon>Pooideae</taxon>
        <taxon>Triticodae</taxon>
        <taxon>Triticeae</taxon>
        <taxon>Triticinae</taxon>
        <taxon>Aegilops</taxon>
    </lineage>
</organism>
<reference evidence="3" key="1">
    <citation type="journal article" date="2014" name="Science">
        <title>Ancient hybridizations among the ancestral genomes of bread wheat.</title>
        <authorList>
            <consortium name="International Wheat Genome Sequencing Consortium,"/>
            <person name="Marcussen T."/>
            <person name="Sandve S.R."/>
            <person name="Heier L."/>
            <person name="Spannagl M."/>
            <person name="Pfeifer M."/>
            <person name="Jakobsen K.S."/>
            <person name="Wulff B.B."/>
            <person name="Steuernagel B."/>
            <person name="Mayer K.F."/>
            <person name="Olsen O.A."/>
        </authorList>
    </citation>
    <scope>NUCLEOTIDE SEQUENCE [LARGE SCALE GENOMIC DNA]</scope>
    <source>
        <strain evidence="3">cv. AL8/78</strain>
    </source>
</reference>
<sequence>NLSVLEAYQDLKDKLNYHFFMEIIILGSWAIWISRNNKIFENITPSFRGWKFIFIEELELLKYRMKKKYEVQFSAWLDSLL</sequence>